<keyword evidence="1" id="KW-1133">Transmembrane helix</keyword>
<sequence length="161" mass="17574">MTPQAATAMHNKRVGYFVTGGIGLLLSAVYLLLSREYPFGTLDEPGARVWPTVVGCMVIAASLAVLWEAWWMPPTEQFEMPAGGGAKRVVIMIVLLVLYFGTMEYLGQLVSSAIFCLLFMRLVSPLSWPRMVVASLCIAIGLQLVFVVLLKIPMPKGLLGI</sequence>
<dbReference type="Proteomes" id="UP000651050">
    <property type="component" value="Unassembled WGS sequence"/>
</dbReference>
<comment type="caution">
    <text evidence="3">The sequence shown here is derived from an EMBL/GenBank/DDBJ whole genome shotgun (WGS) entry which is preliminary data.</text>
</comment>
<gene>
    <name evidence="3" type="ORF">I5803_00030</name>
</gene>
<protein>
    <submittedName>
        <fullName evidence="3">Tripartite tricarboxylate transporter TctB family protein</fullName>
    </submittedName>
</protein>
<name>A0A931H0N1_9BURK</name>
<dbReference type="RefSeq" id="WP_196984386.1">
    <property type="nucleotide sequence ID" value="NZ_JADWYS010000001.1"/>
</dbReference>
<dbReference type="EMBL" id="JADWYS010000001">
    <property type="protein sequence ID" value="MBG9386396.1"/>
    <property type="molecule type" value="Genomic_DNA"/>
</dbReference>
<evidence type="ECO:0000313" key="3">
    <source>
        <dbReference type="EMBL" id="MBG9386396.1"/>
    </source>
</evidence>
<feature type="domain" description="DUF1468" evidence="2">
    <location>
        <begin position="20"/>
        <end position="155"/>
    </location>
</feature>
<accession>A0A931H0N1</accession>
<dbReference type="InterPro" id="IPR009936">
    <property type="entry name" value="DUF1468"/>
</dbReference>
<feature type="transmembrane region" description="Helical" evidence="1">
    <location>
        <begin position="49"/>
        <end position="70"/>
    </location>
</feature>
<reference evidence="3" key="1">
    <citation type="submission" date="2020-11" db="EMBL/GenBank/DDBJ databases">
        <title>Bacterial whole genome sequence for Caenimonas sp. DR4.4.</title>
        <authorList>
            <person name="Le V."/>
            <person name="Ko S.-R."/>
            <person name="Ahn C.-Y."/>
            <person name="Oh H.-M."/>
        </authorList>
    </citation>
    <scope>NUCLEOTIDE SEQUENCE</scope>
    <source>
        <strain evidence="3">DR4.4</strain>
    </source>
</reference>
<dbReference type="Pfam" id="PF07331">
    <property type="entry name" value="TctB"/>
    <property type="match status" value="1"/>
</dbReference>
<feature type="transmembrane region" description="Helical" evidence="1">
    <location>
        <begin position="132"/>
        <end position="152"/>
    </location>
</feature>
<keyword evidence="1" id="KW-0472">Membrane</keyword>
<evidence type="ECO:0000259" key="2">
    <source>
        <dbReference type="Pfam" id="PF07331"/>
    </source>
</evidence>
<feature type="transmembrane region" description="Helical" evidence="1">
    <location>
        <begin position="90"/>
        <end position="120"/>
    </location>
</feature>
<feature type="transmembrane region" description="Helical" evidence="1">
    <location>
        <begin position="14"/>
        <end position="33"/>
    </location>
</feature>
<proteinExistence type="predicted"/>
<evidence type="ECO:0000313" key="4">
    <source>
        <dbReference type="Proteomes" id="UP000651050"/>
    </source>
</evidence>
<dbReference type="AlphaFoldDB" id="A0A931H0N1"/>
<keyword evidence="4" id="KW-1185">Reference proteome</keyword>
<keyword evidence="1" id="KW-0812">Transmembrane</keyword>
<evidence type="ECO:0000256" key="1">
    <source>
        <dbReference type="SAM" id="Phobius"/>
    </source>
</evidence>
<organism evidence="3 4">
    <name type="scientific">Caenimonas aquaedulcis</name>
    <dbReference type="NCBI Taxonomy" id="2793270"/>
    <lineage>
        <taxon>Bacteria</taxon>
        <taxon>Pseudomonadati</taxon>
        <taxon>Pseudomonadota</taxon>
        <taxon>Betaproteobacteria</taxon>
        <taxon>Burkholderiales</taxon>
        <taxon>Comamonadaceae</taxon>
        <taxon>Caenimonas</taxon>
    </lineage>
</organism>